<dbReference type="EMBL" id="VDMD01000001">
    <property type="protein sequence ID" value="TRM69211.1"/>
    <property type="molecule type" value="Genomic_DNA"/>
</dbReference>
<dbReference type="InterPro" id="IPR020568">
    <property type="entry name" value="Ribosomal_Su5_D2-typ_SF"/>
</dbReference>
<feature type="region of interest" description="Disordered" evidence="2">
    <location>
        <begin position="64"/>
        <end position="85"/>
    </location>
</feature>
<dbReference type="PANTHER" id="PTHR16301">
    <property type="entry name" value="IMPACT-RELATED"/>
    <property type="match status" value="1"/>
</dbReference>
<dbReference type="STRING" id="97359.A0A550CWP5"/>
<dbReference type="SUPFAM" id="SSF54211">
    <property type="entry name" value="Ribosomal protein S5 domain 2-like"/>
    <property type="match status" value="1"/>
</dbReference>
<organism evidence="4 5">
    <name type="scientific">Schizophyllum amplum</name>
    <dbReference type="NCBI Taxonomy" id="97359"/>
    <lineage>
        <taxon>Eukaryota</taxon>
        <taxon>Fungi</taxon>
        <taxon>Dikarya</taxon>
        <taxon>Basidiomycota</taxon>
        <taxon>Agaricomycotina</taxon>
        <taxon>Agaricomycetes</taxon>
        <taxon>Agaricomycetidae</taxon>
        <taxon>Agaricales</taxon>
        <taxon>Schizophyllaceae</taxon>
        <taxon>Schizophyllum</taxon>
    </lineage>
</organism>
<comment type="caution">
    <text evidence="4">The sequence shown here is derived from an EMBL/GenBank/DDBJ whole genome shotgun (WGS) entry which is preliminary data.</text>
</comment>
<dbReference type="InterPro" id="IPR036956">
    <property type="entry name" value="Impact_N_sf"/>
</dbReference>
<keyword evidence="4" id="KW-0687">Ribonucleoprotein</keyword>
<dbReference type="PANTHER" id="PTHR16301:SF25">
    <property type="entry name" value="PROTEIN IMPACT"/>
    <property type="match status" value="1"/>
</dbReference>
<sequence length="152" mass="16705">MTSSSANDGWPYPVYASSRVTEHKSAFLAHATTLKDTSELETLLEHLRALPRMKKTTHCMLAYRISGPSDGPVNTGQDDGGEGGAGDRLARLLELSGRENVVVVVWRWYGGVKLGSDRWKRISDVAKEALAQGDFVKPSISSQPPPRNKKKR</sequence>
<reference evidence="4 5" key="1">
    <citation type="journal article" date="2019" name="New Phytol.">
        <title>Comparative genomics reveals unique wood-decay strategies and fruiting body development in the Schizophyllaceae.</title>
        <authorList>
            <person name="Almasi E."/>
            <person name="Sahu N."/>
            <person name="Krizsan K."/>
            <person name="Balint B."/>
            <person name="Kovacs G.M."/>
            <person name="Kiss B."/>
            <person name="Cseklye J."/>
            <person name="Drula E."/>
            <person name="Henrissat B."/>
            <person name="Nagy I."/>
            <person name="Chovatia M."/>
            <person name="Adam C."/>
            <person name="LaButti K."/>
            <person name="Lipzen A."/>
            <person name="Riley R."/>
            <person name="Grigoriev I.V."/>
            <person name="Nagy L.G."/>
        </authorList>
    </citation>
    <scope>NUCLEOTIDE SEQUENCE [LARGE SCALE GENOMIC DNA]</scope>
    <source>
        <strain evidence="4 5">NL-1724</strain>
    </source>
</reference>
<feature type="domain" description="Impact N-terminal" evidence="3">
    <location>
        <begin position="24"/>
        <end position="130"/>
    </location>
</feature>
<dbReference type="InterPro" id="IPR023582">
    <property type="entry name" value="Impact"/>
</dbReference>
<comment type="similarity">
    <text evidence="1">Belongs to the IMPACT family.</text>
</comment>
<dbReference type="Pfam" id="PF01205">
    <property type="entry name" value="Impact_N"/>
    <property type="match status" value="1"/>
</dbReference>
<evidence type="ECO:0000256" key="1">
    <source>
        <dbReference type="ARBA" id="ARBA00007665"/>
    </source>
</evidence>
<dbReference type="InterPro" id="IPR001498">
    <property type="entry name" value="Impact_N"/>
</dbReference>
<feature type="region of interest" description="Disordered" evidence="2">
    <location>
        <begin position="133"/>
        <end position="152"/>
    </location>
</feature>
<dbReference type="GO" id="GO:0006446">
    <property type="term" value="P:regulation of translational initiation"/>
    <property type="evidence" value="ECO:0007669"/>
    <property type="project" value="TreeGrafter"/>
</dbReference>
<dbReference type="Gene3D" id="3.30.230.30">
    <property type="entry name" value="Impact, N-terminal domain"/>
    <property type="match status" value="1"/>
</dbReference>
<evidence type="ECO:0000259" key="3">
    <source>
        <dbReference type="Pfam" id="PF01205"/>
    </source>
</evidence>
<keyword evidence="4" id="KW-0689">Ribosomal protein</keyword>
<protein>
    <submittedName>
        <fullName evidence="4">Ribosomal protein S5 domain 2-type protein</fullName>
    </submittedName>
</protein>
<keyword evidence="5" id="KW-1185">Reference proteome</keyword>
<proteinExistence type="inferred from homology"/>
<dbReference type="Proteomes" id="UP000320762">
    <property type="component" value="Unassembled WGS sequence"/>
</dbReference>
<name>A0A550CWP5_9AGAR</name>
<gene>
    <name evidence="4" type="ORF">BD626DRAFT_562988</name>
</gene>
<dbReference type="GO" id="GO:0005840">
    <property type="term" value="C:ribosome"/>
    <property type="evidence" value="ECO:0007669"/>
    <property type="project" value="UniProtKB-KW"/>
</dbReference>
<dbReference type="OrthoDB" id="69641at2759"/>
<evidence type="ECO:0000313" key="4">
    <source>
        <dbReference type="EMBL" id="TRM69211.1"/>
    </source>
</evidence>
<dbReference type="AlphaFoldDB" id="A0A550CWP5"/>
<evidence type="ECO:0000256" key="2">
    <source>
        <dbReference type="SAM" id="MobiDB-lite"/>
    </source>
</evidence>
<accession>A0A550CWP5</accession>
<evidence type="ECO:0000313" key="5">
    <source>
        <dbReference type="Proteomes" id="UP000320762"/>
    </source>
</evidence>
<dbReference type="GO" id="GO:0140469">
    <property type="term" value="P:GCN2-mediated signaling"/>
    <property type="evidence" value="ECO:0007669"/>
    <property type="project" value="TreeGrafter"/>
</dbReference>
<dbReference type="GO" id="GO:0005737">
    <property type="term" value="C:cytoplasm"/>
    <property type="evidence" value="ECO:0007669"/>
    <property type="project" value="TreeGrafter"/>
</dbReference>